<dbReference type="InterPro" id="IPR013783">
    <property type="entry name" value="Ig-like_fold"/>
</dbReference>
<evidence type="ECO:0000313" key="6">
    <source>
        <dbReference type="Proteomes" id="UP001205566"/>
    </source>
</evidence>
<feature type="compositionally biased region" description="Polar residues" evidence="1">
    <location>
        <begin position="185"/>
        <end position="194"/>
    </location>
</feature>
<dbReference type="Pfam" id="PF08787">
    <property type="entry name" value="Alginate_lyase2"/>
    <property type="match status" value="1"/>
</dbReference>
<dbReference type="Pfam" id="PF00754">
    <property type="entry name" value="F5_F8_type_C"/>
    <property type="match status" value="1"/>
</dbReference>
<feature type="domain" description="F5/8 type C" evidence="3">
    <location>
        <begin position="168"/>
        <end position="308"/>
    </location>
</feature>
<dbReference type="InterPro" id="IPR013320">
    <property type="entry name" value="ConA-like_dom_sf"/>
</dbReference>
<sequence>MRKFTLKKISQKMAQSALYLAVGVSTAVAATIENPGFESGWSGWDDSDPSAISGVALGGSSSAKITGSGGAFSQQVAVDPYTDYSLNAWLLGAGGIEVTVGSETYSDADTYSDWGELGVTFNSGSHSSVTVTGTYNGDEGRFDDFSIVDGGGSSSGGSSSSSSGSGSGSSSGSGSGGGGTDLCAIQSSSASSDDGNVPANAHDGNLGSRWSANGAGEYITFDLGSSCMVSALNIAWYKGDSRMASFEVYVGDNENSLTYVYGGNSSGNSLQLEPHNFDDFSGRYVRVVGLGNTANSWNSMTEIEVVRGEGGPGSPSAVIDVPANVTVGIPFTLDGSGSYNSNGGSLNFSWDFGDGITSQEESPVHTYNSTGVYTVDLQVTNAGGITDSTSAEVTVSELPSEYPVATISGSTTTRVNTSLNLSGSSSYDPDGGDITAYDWDFGDGSNGSGANVSHTYSEQGSYTVTLTVTDDEGFESSTTETITVDNAAVEDLWPLINNSFELSSSTGGWEERDPANVVSTNGTSNPMPVDGGRLLVIKGDGGRMEQAIYKPAAGNRYQVTAWVYNHGTIGIQDLGSDNVYETTTNHGDGWQQITVEYVSTGSPALAYARYGDGSGDAIFDLFEAENVTTQADLDVPPPAPIMRYASQVIDLSWWKLTLPINGAEEHYTPDLYTFSSDEWFKLIFDEAEQEYAVQFRANHHGDSTSGSSNPRSELREMTQNYHFQNSKSAAAWSNTDGKKHTMWIKQKVTNLTHVKPHVVVGQIHDSGDDVVVFRIEGHNGTCPPGTDDDWDNCGTVGNPDTHANLWITNGNDRHGYLVDGNYELGTVFTVKMESYDGQTHFYYNEEKVPYVHDEAISGCYFKLGNYTQSHDGTAPGESYENYAETYVYDYYVSHE</sequence>
<name>A0ABT1NYG4_9GAMM</name>
<feature type="domain" description="PKD" evidence="4">
    <location>
        <begin position="314"/>
        <end position="395"/>
    </location>
</feature>
<comment type="caution">
    <text evidence="5">The sequence shown here is derived from an EMBL/GenBank/DDBJ whole genome shotgun (WGS) entry which is preliminary data.</text>
</comment>
<dbReference type="InterPro" id="IPR000421">
    <property type="entry name" value="FA58C"/>
</dbReference>
<dbReference type="InterPro" id="IPR022409">
    <property type="entry name" value="PKD/Chitinase_dom"/>
</dbReference>
<dbReference type="InterPro" id="IPR035986">
    <property type="entry name" value="PKD_dom_sf"/>
</dbReference>
<dbReference type="GO" id="GO:0016829">
    <property type="term" value="F:lyase activity"/>
    <property type="evidence" value="ECO:0007669"/>
    <property type="project" value="UniProtKB-KW"/>
</dbReference>
<feature type="domain" description="PKD" evidence="4">
    <location>
        <begin position="402"/>
        <end position="484"/>
    </location>
</feature>
<dbReference type="SUPFAM" id="SSF49785">
    <property type="entry name" value="Galactose-binding domain-like"/>
    <property type="match status" value="1"/>
</dbReference>
<evidence type="ECO:0000313" key="5">
    <source>
        <dbReference type="EMBL" id="MCQ3828926.1"/>
    </source>
</evidence>
<dbReference type="Gene3D" id="2.60.120.260">
    <property type="entry name" value="Galactose-binding domain-like"/>
    <property type="match status" value="1"/>
</dbReference>
<dbReference type="CDD" id="cd00146">
    <property type="entry name" value="PKD"/>
    <property type="match status" value="2"/>
</dbReference>
<proteinExistence type="predicted"/>
<feature type="compositionally biased region" description="Gly residues" evidence="1">
    <location>
        <begin position="165"/>
        <end position="180"/>
    </location>
</feature>
<dbReference type="Gene3D" id="2.60.40.10">
    <property type="entry name" value="Immunoglobulins"/>
    <property type="match status" value="2"/>
</dbReference>
<dbReference type="Gene3D" id="2.60.120.200">
    <property type="match status" value="1"/>
</dbReference>
<dbReference type="SUPFAM" id="SSF49899">
    <property type="entry name" value="Concanavalin A-like lectins/glucanases"/>
    <property type="match status" value="1"/>
</dbReference>
<evidence type="ECO:0000256" key="1">
    <source>
        <dbReference type="SAM" id="MobiDB-lite"/>
    </source>
</evidence>
<dbReference type="Proteomes" id="UP001205566">
    <property type="component" value="Unassembled WGS sequence"/>
</dbReference>
<reference evidence="5" key="1">
    <citation type="thesis" date="2020" institute="Technische Universitat Dresden" country="Dresden, Germany">
        <title>The Agarolytic System of Microbulbifer elongatus PORT2, Isolated from Batu Karas, Pangandaran West Java Indonesia.</title>
        <authorList>
            <person name="Anggraeni S.R."/>
        </authorList>
    </citation>
    <scope>NUCLEOTIDE SEQUENCE</scope>
    <source>
        <strain evidence="5">PORT2</strain>
    </source>
</reference>
<dbReference type="InterPro" id="IPR014895">
    <property type="entry name" value="Alginate_lyase_2"/>
</dbReference>
<feature type="chain" id="PRO_5046310316" evidence="2">
    <location>
        <begin position="30"/>
        <end position="895"/>
    </location>
</feature>
<organism evidence="5 6">
    <name type="scientific">Microbulbifer elongatus</name>
    <dbReference type="NCBI Taxonomy" id="86173"/>
    <lineage>
        <taxon>Bacteria</taxon>
        <taxon>Pseudomonadati</taxon>
        <taxon>Pseudomonadota</taxon>
        <taxon>Gammaproteobacteria</taxon>
        <taxon>Cellvibrionales</taxon>
        <taxon>Microbulbiferaceae</taxon>
        <taxon>Microbulbifer</taxon>
    </lineage>
</organism>
<evidence type="ECO:0000256" key="2">
    <source>
        <dbReference type="SAM" id="SignalP"/>
    </source>
</evidence>
<accession>A0ABT1NYG4</accession>
<dbReference type="PROSITE" id="PS50093">
    <property type="entry name" value="PKD"/>
    <property type="match status" value="2"/>
</dbReference>
<evidence type="ECO:0000259" key="4">
    <source>
        <dbReference type="PROSITE" id="PS50093"/>
    </source>
</evidence>
<dbReference type="EMBL" id="JACASI010000014">
    <property type="protein sequence ID" value="MCQ3828926.1"/>
    <property type="molecule type" value="Genomic_DNA"/>
</dbReference>
<feature type="region of interest" description="Disordered" evidence="1">
    <location>
        <begin position="146"/>
        <end position="206"/>
    </location>
</feature>
<dbReference type="InterPro" id="IPR008979">
    <property type="entry name" value="Galactose-bd-like_sf"/>
</dbReference>
<feature type="signal peptide" evidence="2">
    <location>
        <begin position="1"/>
        <end position="29"/>
    </location>
</feature>
<protein>
    <submittedName>
        <fullName evidence="5">Polysaccharide lyase family 7 protein</fullName>
    </submittedName>
</protein>
<dbReference type="Pfam" id="PF18911">
    <property type="entry name" value="PKD_4"/>
    <property type="match status" value="2"/>
</dbReference>
<gene>
    <name evidence="5" type="ORF">HXX02_05675</name>
</gene>
<keyword evidence="2" id="KW-0732">Signal</keyword>
<dbReference type="RefSeq" id="WP_255873738.1">
    <property type="nucleotide sequence ID" value="NZ_JACASI010000014.1"/>
</dbReference>
<dbReference type="SUPFAM" id="SSF49299">
    <property type="entry name" value="PKD domain"/>
    <property type="match status" value="2"/>
</dbReference>
<evidence type="ECO:0000259" key="3">
    <source>
        <dbReference type="PROSITE" id="PS50022"/>
    </source>
</evidence>
<dbReference type="PROSITE" id="PS50022">
    <property type="entry name" value="FA58C_3"/>
    <property type="match status" value="1"/>
</dbReference>
<keyword evidence="6" id="KW-1185">Reference proteome</keyword>
<dbReference type="SMART" id="SM00089">
    <property type="entry name" value="PKD"/>
    <property type="match status" value="2"/>
</dbReference>
<dbReference type="InterPro" id="IPR000601">
    <property type="entry name" value="PKD_dom"/>
</dbReference>
<keyword evidence="5" id="KW-0456">Lyase</keyword>